<dbReference type="SUPFAM" id="SSF53474">
    <property type="entry name" value="alpha/beta-Hydrolases"/>
    <property type="match status" value="1"/>
</dbReference>
<evidence type="ECO:0000256" key="1">
    <source>
        <dbReference type="SAM" id="SignalP"/>
    </source>
</evidence>
<dbReference type="AlphaFoldDB" id="A0A1A8XVK4"/>
<organism evidence="2 3">
    <name type="scientific">Candidatus Propionivibrio aalborgensis</name>
    <dbReference type="NCBI Taxonomy" id="1860101"/>
    <lineage>
        <taxon>Bacteria</taxon>
        <taxon>Pseudomonadati</taxon>
        <taxon>Pseudomonadota</taxon>
        <taxon>Betaproteobacteria</taxon>
        <taxon>Rhodocyclales</taxon>
        <taxon>Rhodocyclaceae</taxon>
        <taxon>Propionivibrio</taxon>
    </lineage>
</organism>
<dbReference type="EMBL" id="FLQY01000225">
    <property type="protein sequence ID" value="SBT09049.1"/>
    <property type="molecule type" value="Genomic_DNA"/>
</dbReference>
<sequence length="271" mass="28743">MAFSRELLRMWRAVVLAATMLAGGALYAHAAGVGEVLRVATREGVTVPIYTFWRDDALATVVLFSGGGGGYGKIGEDGWPAGGNFLIRTGKHWASHPFNVVMVGRPTDGIDLSNGAVRIGEEHAADNVAIFKAIKNRSARPIWVVGTSMGTISAAAAAIHDSERLVSGVVLTSSVVAYKIAGAVPKQDLDKIRVPTLVLHHEHDACWACRPYEARNIVDGLKNAPVRKLTLVSGGSGATGDPCEPLHYHGYAGMQNEAVDLIAAWIVNPTE</sequence>
<dbReference type="InterPro" id="IPR029058">
    <property type="entry name" value="AB_hydrolase_fold"/>
</dbReference>
<evidence type="ECO:0008006" key="4">
    <source>
        <dbReference type="Google" id="ProtNLM"/>
    </source>
</evidence>
<name>A0A1A8XVK4_9RHOO</name>
<feature type="chain" id="PRO_5008381776" description="Alpha/beta hydrolase" evidence="1">
    <location>
        <begin position="31"/>
        <end position="271"/>
    </location>
</feature>
<reference evidence="2 3" key="1">
    <citation type="submission" date="2016-06" db="EMBL/GenBank/DDBJ databases">
        <authorList>
            <person name="Kjaerup R.B."/>
            <person name="Dalgaard T.S."/>
            <person name="Juul-Madsen H.R."/>
        </authorList>
    </citation>
    <scope>NUCLEOTIDE SEQUENCE [LARGE SCALE GENOMIC DNA]</scope>
    <source>
        <strain evidence="2">2</strain>
    </source>
</reference>
<accession>A0A1A8XVK4</accession>
<dbReference type="Proteomes" id="UP000199600">
    <property type="component" value="Unassembled WGS sequence"/>
</dbReference>
<evidence type="ECO:0000313" key="2">
    <source>
        <dbReference type="EMBL" id="SBT09049.1"/>
    </source>
</evidence>
<evidence type="ECO:0000313" key="3">
    <source>
        <dbReference type="Proteomes" id="UP000199600"/>
    </source>
</evidence>
<keyword evidence="3" id="KW-1185">Reference proteome</keyword>
<proteinExistence type="predicted"/>
<protein>
    <recommendedName>
        <fullName evidence="4">Alpha/beta hydrolase</fullName>
    </recommendedName>
</protein>
<feature type="signal peptide" evidence="1">
    <location>
        <begin position="1"/>
        <end position="30"/>
    </location>
</feature>
<dbReference type="Gene3D" id="3.40.50.1820">
    <property type="entry name" value="alpha/beta hydrolase"/>
    <property type="match status" value="1"/>
</dbReference>
<gene>
    <name evidence="2" type="ORF">PROAA_3000006</name>
</gene>
<keyword evidence="1" id="KW-0732">Signal</keyword>